<dbReference type="InterPro" id="IPR013249">
    <property type="entry name" value="RNA_pol_sigma70_r4_t2"/>
</dbReference>
<dbReference type="InterPro" id="IPR013324">
    <property type="entry name" value="RNA_pol_sigma_r3/r4-like"/>
</dbReference>
<dbReference type="InterPro" id="IPR039425">
    <property type="entry name" value="RNA_pol_sigma-70-like"/>
</dbReference>
<evidence type="ECO:0000256" key="4">
    <source>
        <dbReference type="ARBA" id="ARBA00023125"/>
    </source>
</evidence>
<keyword evidence="9" id="KW-1185">Reference proteome</keyword>
<dbReference type="SUPFAM" id="SSF88946">
    <property type="entry name" value="Sigma2 domain of RNA polymerase sigma factors"/>
    <property type="match status" value="1"/>
</dbReference>
<reference evidence="8 9" key="1">
    <citation type="submission" date="2015-11" db="EMBL/GenBank/DDBJ databases">
        <title>A Two-component Flavoprotein Monooxygenase System MeaXY Responsible for para-Hydroxylation of 2-Methyl-6-ethylaniline and 2,6-Diethylaniline in Sphingobium baderi DE-13.</title>
        <authorList>
            <person name="Cheng M."/>
            <person name="Meng Q."/>
            <person name="Yang Y."/>
            <person name="Chu C."/>
            <person name="Yan X."/>
            <person name="He J."/>
            <person name="Li S."/>
        </authorList>
    </citation>
    <scope>NUCLEOTIDE SEQUENCE [LARGE SCALE GENOMIC DNA]</scope>
    <source>
        <strain evidence="8 9">DE-13</strain>
    </source>
</reference>
<evidence type="ECO:0000256" key="2">
    <source>
        <dbReference type="ARBA" id="ARBA00023015"/>
    </source>
</evidence>
<dbReference type="NCBIfam" id="TIGR02937">
    <property type="entry name" value="sigma70-ECF"/>
    <property type="match status" value="1"/>
</dbReference>
<dbReference type="Pfam" id="PF04542">
    <property type="entry name" value="Sigma70_r2"/>
    <property type="match status" value="1"/>
</dbReference>
<dbReference type="KEGG" id="sbd:ATN00_10785"/>
<accession>A0A0S3F4G3</accession>
<keyword evidence="5" id="KW-0804">Transcription</keyword>
<evidence type="ECO:0000259" key="6">
    <source>
        <dbReference type="Pfam" id="PF04542"/>
    </source>
</evidence>
<evidence type="ECO:0000313" key="9">
    <source>
        <dbReference type="Proteomes" id="UP000056968"/>
    </source>
</evidence>
<dbReference type="InterPro" id="IPR014284">
    <property type="entry name" value="RNA_pol_sigma-70_dom"/>
</dbReference>
<feature type="domain" description="RNA polymerase sigma-70 region 2" evidence="6">
    <location>
        <begin position="26"/>
        <end position="91"/>
    </location>
</feature>
<dbReference type="Pfam" id="PF08281">
    <property type="entry name" value="Sigma70_r4_2"/>
    <property type="match status" value="1"/>
</dbReference>
<dbReference type="AlphaFoldDB" id="A0A0S3F4G3"/>
<organism evidence="8 9">
    <name type="scientific">Sphingobium baderi</name>
    <dbReference type="NCBI Taxonomy" id="1332080"/>
    <lineage>
        <taxon>Bacteria</taxon>
        <taxon>Pseudomonadati</taxon>
        <taxon>Pseudomonadota</taxon>
        <taxon>Alphaproteobacteria</taxon>
        <taxon>Sphingomonadales</taxon>
        <taxon>Sphingomonadaceae</taxon>
        <taxon>Sphingobium</taxon>
    </lineage>
</organism>
<dbReference type="GO" id="GO:0006352">
    <property type="term" value="P:DNA-templated transcription initiation"/>
    <property type="evidence" value="ECO:0007669"/>
    <property type="project" value="InterPro"/>
</dbReference>
<protein>
    <submittedName>
        <fullName evidence="8">RNA polymerase subunit sigma-24</fullName>
    </submittedName>
</protein>
<dbReference type="Gene3D" id="1.10.10.10">
    <property type="entry name" value="Winged helix-like DNA-binding domain superfamily/Winged helix DNA-binding domain"/>
    <property type="match status" value="1"/>
</dbReference>
<dbReference type="PANTHER" id="PTHR43133">
    <property type="entry name" value="RNA POLYMERASE ECF-TYPE SIGMA FACTO"/>
    <property type="match status" value="1"/>
</dbReference>
<feature type="domain" description="RNA polymerase sigma factor 70 region 4 type 2" evidence="7">
    <location>
        <begin position="128"/>
        <end position="178"/>
    </location>
</feature>
<dbReference type="GO" id="GO:0016987">
    <property type="term" value="F:sigma factor activity"/>
    <property type="evidence" value="ECO:0007669"/>
    <property type="project" value="UniProtKB-KW"/>
</dbReference>
<keyword evidence="2" id="KW-0805">Transcription regulation</keyword>
<name>A0A0S3F4G3_9SPHN</name>
<dbReference type="GO" id="GO:0003677">
    <property type="term" value="F:DNA binding"/>
    <property type="evidence" value="ECO:0007669"/>
    <property type="project" value="UniProtKB-KW"/>
</dbReference>
<dbReference type="InterPro" id="IPR013325">
    <property type="entry name" value="RNA_pol_sigma_r2"/>
</dbReference>
<dbReference type="CDD" id="cd06171">
    <property type="entry name" value="Sigma70_r4"/>
    <property type="match status" value="1"/>
</dbReference>
<dbReference type="STRING" id="1332080.ATN00_10785"/>
<evidence type="ECO:0000256" key="1">
    <source>
        <dbReference type="ARBA" id="ARBA00010641"/>
    </source>
</evidence>
<proteinExistence type="inferred from homology"/>
<dbReference type="InterPro" id="IPR036388">
    <property type="entry name" value="WH-like_DNA-bd_sf"/>
</dbReference>
<comment type="similarity">
    <text evidence="1">Belongs to the sigma-70 factor family. ECF subfamily.</text>
</comment>
<dbReference type="Gene3D" id="1.10.1740.10">
    <property type="match status" value="1"/>
</dbReference>
<evidence type="ECO:0000313" key="8">
    <source>
        <dbReference type="EMBL" id="ALR22545.1"/>
    </source>
</evidence>
<dbReference type="PANTHER" id="PTHR43133:SF8">
    <property type="entry name" value="RNA POLYMERASE SIGMA FACTOR HI_1459-RELATED"/>
    <property type="match status" value="1"/>
</dbReference>
<dbReference type="RefSeq" id="WP_062068681.1">
    <property type="nucleotide sequence ID" value="NZ_CP013264.1"/>
</dbReference>
<sequence length="190" mass="20751">MAIADPTDANLATRALAGDEAGYAGLMARHREAVYRLAHAHGGENDAMDIVQSSFIAAFDALRRYDSAKPFRPWLLRIALNKCRDRARRNAVRAFFLRARPMDEALDIADPAPAIDRQAADRQMLARAMAALSDLPASLKEPLILCAIEGMMQEEAAALLGLSTKAVEMRLYRARAALRKKMGGVETDGA</sequence>
<dbReference type="Proteomes" id="UP000056968">
    <property type="component" value="Chromosome"/>
</dbReference>
<dbReference type="EMBL" id="CP013264">
    <property type="protein sequence ID" value="ALR22545.1"/>
    <property type="molecule type" value="Genomic_DNA"/>
</dbReference>
<dbReference type="InterPro" id="IPR007627">
    <property type="entry name" value="RNA_pol_sigma70_r2"/>
</dbReference>
<gene>
    <name evidence="8" type="ORF">ATN00_10785</name>
</gene>
<keyword evidence="3" id="KW-0731">Sigma factor</keyword>
<keyword evidence="4" id="KW-0238">DNA-binding</keyword>
<dbReference type="SUPFAM" id="SSF88659">
    <property type="entry name" value="Sigma3 and sigma4 domains of RNA polymerase sigma factors"/>
    <property type="match status" value="1"/>
</dbReference>
<evidence type="ECO:0000256" key="5">
    <source>
        <dbReference type="ARBA" id="ARBA00023163"/>
    </source>
</evidence>
<evidence type="ECO:0000259" key="7">
    <source>
        <dbReference type="Pfam" id="PF08281"/>
    </source>
</evidence>
<evidence type="ECO:0000256" key="3">
    <source>
        <dbReference type="ARBA" id="ARBA00023082"/>
    </source>
</evidence>